<dbReference type="Pfam" id="PF01547">
    <property type="entry name" value="SBP_bac_1"/>
    <property type="match status" value="1"/>
</dbReference>
<dbReference type="InterPro" id="IPR050490">
    <property type="entry name" value="Bact_solute-bd_prot1"/>
</dbReference>
<dbReference type="Gene3D" id="3.40.190.10">
    <property type="entry name" value="Periplasmic binding protein-like II"/>
    <property type="match status" value="2"/>
</dbReference>
<feature type="signal peptide" evidence="3">
    <location>
        <begin position="1"/>
        <end position="28"/>
    </location>
</feature>
<evidence type="ECO:0000256" key="3">
    <source>
        <dbReference type="SAM" id="SignalP"/>
    </source>
</evidence>
<protein>
    <submittedName>
        <fullName evidence="4">Multiple sugar-binding protein</fullName>
    </submittedName>
</protein>
<dbReference type="SUPFAM" id="SSF53850">
    <property type="entry name" value="Periplasmic binding protein-like II"/>
    <property type="match status" value="1"/>
</dbReference>
<dbReference type="PANTHER" id="PTHR43649:SF29">
    <property type="entry name" value="OSMOPROTECTIVE COMPOUNDS-BINDING PROTEIN GGTB"/>
    <property type="match status" value="1"/>
</dbReference>
<keyword evidence="5" id="KW-1185">Reference proteome</keyword>
<dbReference type="RefSeq" id="WP_156740559.1">
    <property type="nucleotide sequence ID" value="NZ_CACRYJ010000024.1"/>
</dbReference>
<proteinExistence type="inferred from homology"/>
<dbReference type="Proteomes" id="UP000419743">
    <property type="component" value="Unassembled WGS sequence"/>
</dbReference>
<name>A0A7M4DHZ7_9MICO</name>
<evidence type="ECO:0000256" key="1">
    <source>
        <dbReference type="ARBA" id="ARBA00008520"/>
    </source>
</evidence>
<dbReference type="PANTHER" id="PTHR43649">
    <property type="entry name" value="ARABINOSE-BINDING PROTEIN-RELATED"/>
    <property type="match status" value="1"/>
</dbReference>
<sequence length="448" mass="46981">MSARIRSRRTRLASSMAGLAALSLLAVACSPAGENAGGGSDGGGDDQGGATEFTFLTTVENPQIRDELTRLSEDQCAAENEALPLVIDTIPQADVNQRVSVLASQDALPVMFVSPTSESKVGGDMYESGALLDLEETLTDLGVWEDVLPAAASTVNAIYGDMVSLPFQYNIEGFWYNKQILADNGLEVPTTWAEFTEAATALDAAGVQPLTASGAQGWTITRYISTYLARANGVDALAQVSDGSASFTDPDYLIAAQELAALGEAGYFGQGIVSRDMDTVTAEFFGGTAAMMYNGSWVLSNVYDEEQNTVGVDNIGFFPFPEVEGGAGSIDDYPANTGTVTAVSASLYNDKVGAWLACIAENYGSSLLQNQGAISGFVQNTEVDGVEPLVAEVTERMVDAQDAVIWLEGPFDQRFGDAAGLSAGSLVDGGISPEDYMAQIQDAVDAAQ</sequence>
<evidence type="ECO:0000313" key="4">
    <source>
        <dbReference type="EMBL" id="VZO36544.1"/>
    </source>
</evidence>
<dbReference type="InterPro" id="IPR006059">
    <property type="entry name" value="SBP"/>
</dbReference>
<dbReference type="PROSITE" id="PS51257">
    <property type="entry name" value="PROKAR_LIPOPROTEIN"/>
    <property type="match status" value="1"/>
</dbReference>
<reference evidence="4 5" key="1">
    <citation type="submission" date="2019-11" db="EMBL/GenBank/DDBJ databases">
        <authorList>
            <person name="Criscuolo A."/>
        </authorList>
    </citation>
    <scope>NUCLEOTIDE SEQUENCE [LARGE SCALE GENOMIC DNA]</scope>
    <source>
        <strain evidence="4">CIP111667</strain>
    </source>
</reference>
<keyword evidence="2" id="KW-0813">Transport</keyword>
<gene>
    <name evidence="4" type="primary">msmE_1</name>
    <name evidence="4" type="ORF">HALOF300_01748</name>
</gene>
<dbReference type="AlphaFoldDB" id="A0A7M4DHZ7"/>
<organism evidence="4 5">
    <name type="scientific">Occultella aeris</name>
    <dbReference type="NCBI Taxonomy" id="2761496"/>
    <lineage>
        <taxon>Bacteria</taxon>
        <taxon>Bacillati</taxon>
        <taxon>Actinomycetota</taxon>
        <taxon>Actinomycetes</taxon>
        <taxon>Micrococcales</taxon>
        <taxon>Ruaniaceae</taxon>
        <taxon>Occultella</taxon>
    </lineage>
</organism>
<comment type="similarity">
    <text evidence="1">Belongs to the bacterial solute-binding protein 1 family.</text>
</comment>
<evidence type="ECO:0000256" key="2">
    <source>
        <dbReference type="ARBA" id="ARBA00022448"/>
    </source>
</evidence>
<evidence type="ECO:0000313" key="5">
    <source>
        <dbReference type="Proteomes" id="UP000419743"/>
    </source>
</evidence>
<accession>A0A7M4DHZ7</accession>
<feature type="chain" id="PRO_5039078996" evidence="3">
    <location>
        <begin position="29"/>
        <end position="448"/>
    </location>
</feature>
<dbReference type="EMBL" id="CACRYJ010000024">
    <property type="protein sequence ID" value="VZO36544.1"/>
    <property type="molecule type" value="Genomic_DNA"/>
</dbReference>
<comment type="caution">
    <text evidence="4">The sequence shown here is derived from an EMBL/GenBank/DDBJ whole genome shotgun (WGS) entry which is preliminary data.</text>
</comment>
<keyword evidence="3" id="KW-0732">Signal</keyword>